<proteinExistence type="predicted"/>
<comment type="caution">
    <text evidence="1">The sequence shown here is derived from an EMBL/GenBank/DDBJ whole genome shotgun (WGS) entry which is preliminary data.</text>
</comment>
<dbReference type="Proteomes" id="UP000078387">
    <property type="component" value="Unassembled WGS sequence"/>
</dbReference>
<organism evidence="1 2">
    <name type="scientific">Entamoeba histolytica</name>
    <dbReference type="NCBI Taxonomy" id="5759"/>
    <lineage>
        <taxon>Eukaryota</taxon>
        <taxon>Amoebozoa</taxon>
        <taxon>Evosea</taxon>
        <taxon>Archamoebae</taxon>
        <taxon>Mastigamoebida</taxon>
        <taxon>Entamoebidae</taxon>
        <taxon>Entamoeba</taxon>
    </lineage>
</organism>
<dbReference type="Gene3D" id="1.10.472.10">
    <property type="entry name" value="Cyclin-like"/>
    <property type="match status" value="1"/>
</dbReference>
<dbReference type="SUPFAM" id="SSF47954">
    <property type="entry name" value="Cyclin-like"/>
    <property type="match status" value="1"/>
</dbReference>
<dbReference type="InterPro" id="IPR036915">
    <property type="entry name" value="Cyclin-like_sf"/>
</dbReference>
<evidence type="ECO:0000313" key="1">
    <source>
        <dbReference type="EMBL" id="GAT92929.1"/>
    </source>
</evidence>
<protein>
    <recommendedName>
        <fullName evidence="3">Cyclin N-terminal domain-containing protein</fullName>
    </recommendedName>
</protein>
<gene>
    <name evidence="1" type="ORF">CL6EHI_142110</name>
</gene>
<sequence>MSSEIVKDTPHQSSEDKKAIRDIQDIVDVCIQPKPLPEDVKARCDLVNWIYAITERYRLDKIVALDAIILFDNVLNKLTISRDLIMMCSFIVVSENKLTITPIQLFQICHNRFTSNEIKSVCNSIKKYNSYLHQSGNPIDFCISYCSSFVQYNNSSVFVGDCIKRNAELMIILISFLPRFSMFDFKLLASSCVYFFLKEFIPIVQINLCLLFGESFTEQRVQSSITSYKMDLKENLNLFRRFQYFDRTYREIQTYLKLI</sequence>
<accession>A0A5K1UZW1</accession>
<dbReference type="EMBL" id="BDEQ01000001">
    <property type="protein sequence ID" value="GAT92929.1"/>
    <property type="molecule type" value="Genomic_DNA"/>
</dbReference>
<evidence type="ECO:0000313" key="2">
    <source>
        <dbReference type="Proteomes" id="UP000078387"/>
    </source>
</evidence>
<reference evidence="1 2" key="1">
    <citation type="submission" date="2016-05" db="EMBL/GenBank/DDBJ databases">
        <title>First whole genome sequencing of Entamoeba histolytica HM1:IMSS-clone-6.</title>
        <authorList>
            <person name="Mukherjee Avik.K."/>
            <person name="Izumyama S."/>
            <person name="Nakada-Tsukui K."/>
            <person name="Nozaki T."/>
        </authorList>
    </citation>
    <scope>NUCLEOTIDE SEQUENCE [LARGE SCALE GENOMIC DNA]</scope>
    <source>
        <strain evidence="1 2">HM1:IMSS clone 6</strain>
    </source>
</reference>
<evidence type="ECO:0008006" key="3">
    <source>
        <dbReference type="Google" id="ProtNLM"/>
    </source>
</evidence>
<dbReference type="VEuPathDB" id="AmoebaDB:EHI8A_180340"/>
<name>A0A5K1UZW1_ENTHI</name>
<dbReference type="VEuPathDB" id="AmoebaDB:EHI_142110"/>
<dbReference type="VEuPathDB" id="AmoebaDB:EHI5A_070520"/>
<dbReference type="OMA" id="NWVIAIS"/>
<dbReference type="VEuPathDB" id="AmoebaDB:EHI7A_077220"/>
<dbReference type="SMR" id="A0A5K1UZW1"/>
<dbReference type="AlphaFoldDB" id="A0A5K1UZW1"/>
<dbReference type="VEuPathDB" id="AmoebaDB:KM1_108230"/>